<proteinExistence type="predicted"/>
<dbReference type="Proteomes" id="UP000334923">
    <property type="component" value="Unassembled WGS sequence"/>
</dbReference>
<protein>
    <recommendedName>
        <fullName evidence="3">Tyr recombinase domain-containing protein</fullName>
    </recommendedName>
</protein>
<evidence type="ECO:0000256" key="2">
    <source>
        <dbReference type="ARBA" id="ARBA00023172"/>
    </source>
</evidence>
<organism evidence="4 5">
    <name type="scientific">Methylacidimicrobium tartarophylax</name>
    <dbReference type="NCBI Taxonomy" id="1041768"/>
    <lineage>
        <taxon>Bacteria</taxon>
        <taxon>Pseudomonadati</taxon>
        <taxon>Verrucomicrobiota</taxon>
        <taxon>Methylacidimicrobium</taxon>
    </lineage>
</organism>
<dbReference type="InterPro" id="IPR010998">
    <property type="entry name" value="Integrase_recombinase_N"/>
</dbReference>
<dbReference type="InterPro" id="IPR002104">
    <property type="entry name" value="Integrase_catalytic"/>
</dbReference>
<evidence type="ECO:0000313" key="4">
    <source>
        <dbReference type="EMBL" id="VVM08112.1"/>
    </source>
</evidence>
<sequence>MDPPAPIPKRSLHLLTTDRRHKLAVNRLGHCAERISPALAEEALRCQEALQPYGKSLIEAVREYVATLEARRRSVSVGELFSEVIRVKGQDGRSRRYVHELGLYLRRLAREFGQRPVGSLESREIDDWLRALPGSPIHRNNFRRNLSVAFIHTVDRGYLAANPIVKTSVARVVDRPPEIFSPEEAARFLEACRALCPEIVPMHAIGLFAGLRAAEIERLDWKEIKLARRHIEVTAEKSKTARRRLVPIESNLSTWLKPFERQAGPVVPPNAVDKRVAAMKGAGLPKWPRNGERHSYASYHLAHFRDAAKMALNMGHTSTALLFNTYRELVTPEEAADYWAIEVPKGGLS</sequence>
<reference evidence="4 5" key="1">
    <citation type="submission" date="2019-09" db="EMBL/GenBank/DDBJ databases">
        <authorList>
            <person name="Cremers G."/>
        </authorList>
    </citation>
    <scope>NUCLEOTIDE SEQUENCE [LARGE SCALE GENOMIC DNA]</scope>
    <source>
        <strain evidence="4">4A</strain>
    </source>
</reference>
<dbReference type="Gene3D" id="1.10.150.130">
    <property type="match status" value="1"/>
</dbReference>
<name>A0A5E6MGG7_9BACT</name>
<evidence type="ECO:0000259" key="3">
    <source>
        <dbReference type="PROSITE" id="PS51898"/>
    </source>
</evidence>
<keyword evidence="5" id="KW-1185">Reference proteome</keyword>
<dbReference type="PROSITE" id="PS51898">
    <property type="entry name" value="TYR_RECOMBINASE"/>
    <property type="match status" value="1"/>
</dbReference>
<gene>
    <name evidence="4" type="ORF">MAMT_02114</name>
</gene>
<evidence type="ECO:0000313" key="5">
    <source>
        <dbReference type="Proteomes" id="UP000334923"/>
    </source>
</evidence>
<dbReference type="RefSeq" id="WP_142660945.1">
    <property type="nucleotide sequence ID" value="NZ_CABFVA020000118.1"/>
</dbReference>
<dbReference type="EMBL" id="CABFVA020000118">
    <property type="protein sequence ID" value="VVM08112.1"/>
    <property type="molecule type" value="Genomic_DNA"/>
</dbReference>
<dbReference type="Pfam" id="PF00589">
    <property type="entry name" value="Phage_integrase"/>
    <property type="match status" value="1"/>
</dbReference>
<dbReference type="GO" id="GO:0006310">
    <property type="term" value="P:DNA recombination"/>
    <property type="evidence" value="ECO:0007669"/>
    <property type="project" value="UniProtKB-KW"/>
</dbReference>
<evidence type="ECO:0000256" key="1">
    <source>
        <dbReference type="ARBA" id="ARBA00023125"/>
    </source>
</evidence>
<dbReference type="Gene3D" id="1.10.443.10">
    <property type="entry name" value="Intergrase catalytic core"/>
    <property type="match status" value="1"/>
</dbReference>
<dbReference type="GO" id="GO:0015074">
    <property type="term" value="P:DNA integration"/>
    <property type="evidence" value="ECO:0007669"/>
    <property type="project" value="InterPro"/>
</dbReference>
<feature type="domain" description="Tyr recombinase" evidence="3">
    <location>
        <begin position="175"/>
        <end position="340"/>
    </location>
</feature>
<dbReference type="GO" id="GO:0003677">
    <property type="term" value="F:DNA binding"/>
    <property type="evidence" value="ECO:0007669"/>
    <property type="project" value="UniProtKB-KW"/>
</dbReference>
<dbReference type="InterPro" id="IPR013762">
    <property type="entry name" value="Integrase-like_cat_sf"/>
</dbReference>
<accession>A0A5E6MGG7</accession>
<dbReference type="InterPro" id="IPR011010">
    <property type="entry name" value="DNA_brk_join_enz"/>
</dbReference>
<dbReference type="AlphaFoldDB" id="A0A5E6MGG7"/>
<dbReference type="SUPFAM" id="SSF56349">
    <property type="entry name" value="DNA breaking-rejoining enzymes"/>
    <property type="match status" value="1"/>
</dbReference>
<keyword evidence="2" id="KW-0233">DNA recombination</keyword>
<dbReference type="OrthoDB" id="183616at2"/>
<keyword evidence="1" id="KW-0238">DNA-binding</keyword>